<evidence type="ECO:0000256" key="1">
    <source>
        <dbReference type="SAM" id="MobiDB-lite"/>
    </source>
</evidence>
<dbReference type="AlphaFoldDB" id="A0A915DI47"/>
<dbReference type="Proteomes" id="UP000887574">
    <property type="component" value="Unplaced"/>
</dbReference>
<sequence length="109" mass="11883">MSAVSFGTSSTASPNPLTAFNSSAQDIQPSSTAPRRKQAKPQRIDEDKKKSSTADLLHTTSKSKANTAKGRLIGSPSRGWLDAANSAPQPPCPSSFCKCRWWRLEYFPR</sequence>
<feature type="compositionally biased region" description="Polar residues" evidence="1">
    <location>
        <begin position="1"/>
        <end position="33"/>
    </location>
</feature>
<name>A0A915DI47_9BILA</name>
<dbReference type="WBParaSite" id="jg20116">
    <property type="protein sequence ID" value="jg20116"/>
    <property type="gene ID" value="jg20116"/>
</dbReference>
<evidence type="ECO:0000313" key="3">
    <source>
        <dbReference type="WBParaSite" id="jg20116"/>
    </source>
</evidence>
<evidence type="ECO:0000313" key="2">
    <source>
        <dbReference type="Proteomes" id="UP000887574"/>
    </source>
</evidence>
<organism evidence="2 3">
    <name type="scientific">Ditylenchus dipsaci</name>
    <dbReference type="NCBI Taxonomy" id="166011"/>
    <lineage>
        <taxon>Eukaryota</taxon>
        <taxon>Metazoa</taxon>
        <taxon>Ecdysozoa</taxon>
        <taxon>Nematoda</taxon>
        <taxon>Chromadorea</taxon>
        <taxon>Rhabditida</taxon>
        <taxon>Tylenchina</taxon>
        <taxon>Tylenchomorpha</taxon>
        <taxon>Sphaerularioidea</taxon>
        <taxon>Anguinidae</taxon>
        <taxon>Anguininae</taxon>
        <taxon>Ditylenchus</taxon>
    </lineage>
</organism>
<reference evidence="3" key="1">
    <citation type="submission" date="2022-11" db="UniProtKB">
        <authorList>
            <consortium name="WormBaseParasite"/>
        </authorList>
    </citation>
    <scope>IDENTIFICATION</scope>
</reference>
<feature type="compositionally biased region" description="Basic and acidic residues" evidence="1">
    <location>
        <begin position="42"/>
        <end position="52"/>
    </location>
</feature>
<accession>A0A915DI47</accession>
<feature type="region of interest" description="Disordered" evidence="1">
    <location>
        <begin position="1"/>
        <end position="73"/>
    </location>
</feature>
<protein>
    <submittedName>
        <fullName evidence="3">Uncharacterized protein</fullName>
    </submittedName>
</protein>
<keyword evidence="2" id="KW-1185">Reference proteome</keyword>
<proteinExistence type="predicted"/>